<dbReference type="CDD" id="cd13749">
    <property type="entry name" value="Zn-ribbon_TFIIS"/>
    <property type="match status" value="1"/>
</dbReference>
<evidence type="ECO:0008006" key="14">
    <source>
        <dbReference type="Google" id="ProtNLM"/>
    </source>
</evidence>
<gene>
    <name evidence="12" type="ORF">ACH5RR_016907</name>
</gene>
<dbReference type="InterPro" id="IPR001222">
    <property type="entry name" value="Znf_TFIIS"/>
</dbReference>
<dbReference type="SMART" id="SM00510">
    <property type="entry name" value="TFS2M"/>
    <property type="match status" value="1"/>
</dbReference>
<evidence type="ECO:0000259" key="11">
    <source>
        <dbReference type="PROSITE" id="PS51321"/>
    </source>
</evidence>
<protein>
    <recommendedName>
        <fullName evidence="14">Transcription elongation factor TFIIS</fullName>
    </recommendedName>
</protein>
<dbReference type="Pfam" id="PF08711">
    <property type="entry name" value="Med26"/>
    <property type="match status" value="1"/>
</dbReference>
<dbReference type="EMBL" id="JBJUIK010000007">
    <property type="protein sequence ID" value="KAL3524073.1"/>
    <property type="molecule type" value="Genomic_DNA"/>
</dbReference>
<evidence type="ECO:0000256" key="1">
    <source>
        <dbReference type="ARBA" id="ARBA00004123"/>
    </source>
</evidence>
<dbReference type="Pfam" id="PF01096">
    <property type="entry name" value="Zn_ribbon_TFIIS"/>
    <property type="match status" value="1"/>
</dbReference>
<dbReference type="InterPro" id="IPR003618">
    <property type="entry name" value="TFIIS_cen_dom"/>
</dbReference>
<dbReference type="PROSITE" id="PS51321">
    <property type="entry name" value="TFIIS_CENTRAL"/>
    <property type="match status" value="1"/>
</dbReference>
<evidence type="ECO:0000256" key="8">
    <source>
        <dbReference type="SAM" id="MobiDB-lite"/>
    </source>
</evidence>
<sequence length="414" mass="46379">MEKELVELFEAVKKAADAAATDAGADPSAEEDRCLDALKRLKRLPINYDVLVSTQVGKRLRQLTKHPRKRIQALASDVVEMWKGIIVKETTKNKKNGNIEQEGSVKGEPGVAEPGERKKVGRVNSIKVEDSVKAEPAGADSDDDKKFHRVSSVKIEKVSTAGSIKVERVDRSSSNSEKVRKFETSSIEKKVENVDVVKAGKSSSGERIKVEKITKEEKSNSDSRKASPVPVGTPKLTSLLYTKDQIRDKVRELVADALCKVVGEVDDDLKEEVDACDPYRIATMVETAMFEKWGRSNGAQKFKYRSIMFNIKDPNNPDFRRKVLIGQFPPHSIVDLTPEDMASDARQMQNENIKKKALFECEREGPPKASTDQFKCGRCGKKETTYYQLQTRSADEPMTTFVTCVNCNNHWKFC</sequence>
<dbReference type="AlphaFoldDB" id="A0ABD3A2X4"/>
<accession>A0ABD3A2X4</accession>
<dbReference type="Gene3D" id="2.20.25.10">
    <property type="match status" value="1"/>
</dbReference>
<dbReference type="Proteomes" id="UP001630127">
    <property type="component" value="Unassembled WGS sequence"/>
</dbReference>
<feature type="domain" description="TFIIS central" evidence="11">
    <location>
        <begin position="246"/>
        <end position="369"/>
    </location>
</feature>
<evidence type="ECO:0000313" key="13">
    <source>
        <dbReference type="Proteomes" id="UP001630127"/>
    </source>
</evidence>
<dbReference type="SMART" id="SM00509">
    <property type="entry name" value="TFS2N"/>
    <property type="match status" value="1"/>
</dbReference>
<dbReference type="InterPro" id="IPR003617">
    <property type="entry name" value="TFIIS/CRSP70_N_sub"/>
</dbReference>
<keyword evidence="2" id="KW-0479">Metal-binding</keyword>
<evidence type="ECO:0000313" key="12">
    <source>
        <dbReference type="EMBL" id="KAL3524073.1"/>
    </source>
</evidence>
<dbReference type="PANTHER" id="PTHR11477:SF0">
    <property type="entry name" value="IP08861P-RELATED"/>
    <property type="match status" value="1"/>
</dbReference>
<dbReference type="PROSITE" id="PS51133">
    <property type="entry name" value="ZF_TFIIS_2"/>
    <property type="match status" value="1"/>
</dbReference>
<reference evidence="12 13" key="1">
    <citation type="submission" date="2024-11" db="EMBL/GenBank/DDBJ databases">
        <title>A near-complete genome assembly of Cinchona calisaya.</title>
        <authorList>
            <person name="Lian D.C."/>
            <person name="Zhao X.W."/>
            <person name="Wei L."/>
        </authorList>
    </citation>
    <scope>NUCLEOTIDE SEQUENCE [LARGE SCALE GENOMIC DNA]</scope>
    <source>
        <tissue evidence="12">Nenye</tissue>
    </source>
</reference>
<feature type="domain" description="TFIIS-type" evidence="9">
    <location>
        <begin position="372"/>
        <end position="412"/>
    </location>
</feature>
<proteinExistence type="predicted"/>
<dbReference type="PROSITE" id="PS00466">
    <property type="entry name" value="ZF_TFIIS_1"/>
    <property type="match status" value="1"/>
</dbReference>
<dbReference type="PIRSF" id="PIRSF006704">
    <property type="entry name" value="TF_IIS"/>
    <property type="match status" value="1"/>
</dbReference>
<comment type="subcellular location">
    <subcellularLocation>
        <location evidence="1 7">Nucleus</location>
    </subcellularLocation>
</comment>
<dbReference type="InterPro" id="IPR036575">
    <property type="entry name" value="TFIIS_cen_dom_sf"/>
</dbReference>
<feature type="region of interest" description="Disordered" evidence="8">
    <location>
        <begin position="97"/>
        <end position="118"/>
    </location>
</feature>
<evidence type="ECO:0000256" key="5">
    <source>
        <dbReference type="ARBA" id="ARBA00023242"/>
    </source>
</evidence>
<dbReference type="InterPro" id="IPR035100">
    <property type="entry name" value="TF_IIS-typ"/>
</dbReference>
<dbReference type="SUPFAM" id="SSF46942">
    <property type="entry name" value="Elongation factor TFIIS domain 2"/>
    <property type="match status" value="1"/>
</dbReference>
<evidence type="ECO:0000259" key="9">
    <source>
        <dbReference type="PROSITE" id="PS51133"/>
    </source>
</evidence>
<dbReference type="PANTHER" id="PTHR11477">
    <property type="entry name" value="TRANSCRIPTION FACTOR S-II ZINC FINGER DOMAIN-CONTAINING PROTEIN"/>
    <property type="match status" value="1"/>
</dbReference>
<evidence type="ECO:0000256" key="6">
    <source>
        <dbReference type="PROSITE-ProRule" id="PRU00472"/>
    </source>
</evidence>
<keyword evidence="13" id="KW-1185">Reference proteome</keyword>
<evidence type="ECO:0000256" key="3">
    <source>
        <dbReference type="ARBA" id="ARBA00022771"/>
    </source>
</evidence>
<dbReference type="InterPro" id="IPR017923">
    <property type="entry name" value="TFIIS_N"/>
</dbReference>
<dbReference type="GO" id="GO:0008270">
    <property type="term" value="F:zinc ion binding"/>
    <property type="evidence" value="ECO:0007669"/>
    <property type="project" value="UniProtKB-KW"/>
</dbReference>
<dbReference type="InterPro" id="IPR035441">
    <property type="entry name" value="TFIIS/LEDGF_dom_sf"/>
</dbReference>
<dbReference type="SUPFAM" id="SSF47676">
    <property type="entry name" value="Conserved domain common to transcription factors TFIIS, elongin A, CRSP70"/>
    <property type="match status" value="1"/>
</dbReference>
<dbReference type="SMART" id="SM00440">
    <property type="entry name" value="ZnF_C2C2"/>
    <property type="match status" value="1"/>
</dbReference>
<dbReference type="InterPro" id="IPR006289">
    <property type="entry name" value="TFSII"/>
</dbReference>
<dbReference type="PROSITE" id="PS51319">
    <property type="entry name" value="TFIIS_N"/>
    <property type="match status" value="1"/>
</dbReference>
<dbReference type="CDD" id="cd00183">
    <property type="entry name" value="TFIIS_I"/>
    <property type="match status" value="1"/>
</dbReference>
<comment type="caution">
    <text evidence="12">The sequence shown here is derived from an EMBL/GenBank/DDBJ whole genome shotgun (WGS) entry which is preliminary data.</text>
</comment>
<dbReference type="FunFam" id="2.20.25.10:FF:000001">
    <property type="entry name" value="Probable Transcription elongation factor S-II"/>
    <property type="match status" value="1"/>
</dbReference>
<dbReference type="Gene3D" id="1.10.472.30">
    <property type="entry name" value="Transcription elongation factor S-II, central domain"/>
    <property type="match status" value="1"/>
</dbReference>
<keyword evidence="3 6" id="KW-0863">Zinc-finger</keyword>
<evidence type="ECO:0000256" key="2">
    <source>
        <dbReference type="ARBA" id="ARBA00022723"/>
    </source>
</evidence>
<evidence type="ECO:0000259" key="10">
    <source>
        <dbReference type="PROSITE" id="PS51319"/>
    </source>
</evidence>
<dbReference type="GO" id="GO:0005634">
    <property type="term" value="C:nucleus"/>
    <property type="evidence" value="ECO:0007669"/>
    <property type="project" value="UniProtKB-SubCell"/>
</dbReference>
<organism evidence="12 13">
    <name type="scientific">Cinchona calisaya</name>
    <dbReference type="NCBI Taxonomy" id="153742"/>
    <lineage>
        <taxon>Eukaryota</taxon>
        <taxon>Viridiplantae</taxon>
        <taxon>Streptophyta</taxon>
        <taxon>Embryophyta</taxon>
        <taxon>Tracheophyta</taxon>
        <taxon>Spermatophyta</taxon>
        <taxon>Magnoliopsida</taxon>
        <taxon>eudicotyledons</taxon>
        <taxon>Gunneridae</taxon>
        <taxon>Pentapetalae</taxon>
        <taxon>asterids</taxon>
        <taxon>lamiids</taxon>
        <taxon>Gentianales</taxon>
        <taxon>Rubiaceae</taxon>
        <taxon>Cinchonoideae</taxon>
        <taxon>Cinchoneae</taxon>
        <taxon>Cinchona</taxon>
    </lineage>
</organism>
<keyword evidence="4" id="KW-0862">Zinc</keyword>
<evidence type="ECO:0000256" key="7">
    <source>
        <dbReference type="PROSITE-ProRule" id="PRU00649"/>
    </source>
</evidence>
<keyword evidence="5 7" id="KW-0539">Nucleus</keyword>
<evidence type="ECO:0000256" key="4">
    <source>
        <dbReference type="ARBA" id="ARBA00022833"/>
    </source>
</evidence>
<dbReference type="Pfam" id="PF07500">
    <property type="entry name" value="TFIIS_M"/>
    <property type="match status" value="1"/>
</dbReference>
<dbReference type="SUPFAM" id="SSF57783">
    <property type="entry name" value="Zinc beta-ribbon"/>
    <property type="match status" value="1"/>
</dbReference>
<name>A0ABD3A2X4_9GENT</name>
<dbReference type="NCBIfam" id="TIGR01385">
    <property type="entry name" value="TFSII"/>
    <property type="match status" value="1"/>
</dbReference>
<feature type="domain" description="TFIIS N-terminal" evidence="10">
    <location>
        <begin position="10"/>
        <end position="89"/>
    </location>
</feature>
<dbReference type="Gene3D" id="1.20.930.10">
    <property type="entry name" value="Conserved domain common to transcription factors TFIIS, elongin A, CRSP70"/>
    <property type="match status" value="1"/>
</dbReference>